<dbReference type="InterPro" id="IPR015943">
    <property type="entry name" value="WD40/YVTN_repeat-like_dom_sf"/>
</dbReference>
<accession>A0A2T2X8S2</accession>
<dbReference type="EMBL" id="PXYT01000006">
    <property type="protein sequence ID" value="PSR30892.1"/>
    <property type="molecule type" value="Genomic_DNA"/>
</dbReference>
<organism evidence="2 3">
    <name type="scientific">Sulfobacillus benefaciens</name>
    <dbReference type="NCBI Taxonomy" id="453960"/>
    <lineage>
        <taxon>Bacteria</taxon>
        <taxon>Bacillati</taxon>
        <taxon>Bacillota</taxon>
        <taxon>Clostridia</taxon>
        <taxon>Eubacteriales</taxon>
        <taxon>Clostridiales Family XVII. Incertae Sedis</taxon>
        <taxon>Sulfobacillus</taxon>
    </lineage>
</organism>
<dbReference type="InterPro" id="IPR018391">
    <property type="entry name" value="PQQ_b-propeller_rpt"/>
</dbReference>
<feature type="domain" description="Pyrrolo-quinoline quinone repeat" evidence="1">
    <location>
        <begin position="73"/>
        <end position="252"/>
    </location>
</feature>
<evidence type="ECO:0000313" key="3">
    <source>
        <dbReference type="Proteomes" id="UP000242699"/>
    </source>
</evidence>
<dbReference type="Proteomes" id="UP000242699">
    <property type="component" value="Unassembled WGS sequence"/>
</dbReference>
<dbReference type="AlphaFoldDB" id="A0A2T2X8S2"/>
<protein>
    <recommendedName>
        <fullName evidence="1">Pyrrolo-quinoline quinone repeat domain-containing protein</fullName>
    </recommendedName>
</protein>
<evidence type="ECO:0000259" key="1">
    <source>
        <dbReference type="Pfam" id="PF13360"/>
    </source>
</evidence>
<reference evidence="2 3" key="1">
    <citation type="journal article" date="2014" name="BMC Genomics">
        <title>Comparison of environmental and isolate Sulfobacillus genomes reveals diverse carbon, sulfur, nitrogen, and hydrogen metabolisms.</title>
        <authorList>
            <person name="Justice N.B."/>
            <person name="Norman A."/>
            <person name="Brown C.T."/>
            <person name="Singh A."/>
            <person name="Thomas B.C."/>
            <person name="Banfield J.F."/>
        </authorList>
    </citation>
    <scope>NUCLEOTIDE SEQUENCE [LARGE SCALE GENOMIC DNA]</scope>
    <source>
        <strain evidence="2">AMDSBA1</strain>
    </source>
</reference>
<name>A0A2T2X8S2_9FIRM</name>
<feature type="domain" description="Pyrrolo-quinoline quinone repeat" evidence="1">
    <location>
        <begin position="285"/>
        <end position="426"/>
    </location>
</feature>
<dbReference type="SUPFAM" id="SSF50998">
    <property type="entry name" value="Quinoprotein alcohol dehydrogenase-like"/>
    <property type="match status" value="2"/>
</dbReference>
<dbReference type="PANTHER" id="PTHR34512">
    <property type="entry name" value="CELL SURFACE PROTEIN"/>
    <property type="match status" value="1"/>
</dbReference>
<gene>
    <name evidence="2" type="ORF">C7B43_04360</name>
</gene>
<sequence length="441" mass="46892">MGVQIGTARIKWPWYSAAVAALVASISWPLHNTGSVTDPALGLTSSTMFRTHAARAHHSPPLSVSWTYNGGAVMNPVVVRGVVYGGTVTNPYMVVAINATTGKILWQTPVNNQVMTKPVVVGGKVFVGTGNSLFPSVPVPGHSAIRGTRSSSLIALSATTGHVLWQDNTVGENMPTPVYWHGQLYSVGGSDQLLDVSPDTGHIVREMPIASYVSMASPALSGHTLYFGGAYPYDFYAVNLKKWDITWKTRFVGVSGALDDCPPLIVGQNIYTETVRTTKSGNLFSVVDLNKTNGRIIWQKPLGTGPLPYSASGRASNESGIPTYHKGILYVGSPITKSLYALNARGGQVIWQTPLNHQQITQAPLFYHGQLLVGDGKGTLWDVNAKTGQVLNQSPQGGSFMPSEPQLLGHTLIFGTRSPSLTAIPLSTIAVPTSQAASSAS</sequence>
<dbReference type="PANTHER" id="PTHR34512:SF30">
    <property type="entry name" value="OUTER MEMBRANE PROTEIN ASSEMBLY FACTOR BAMB"/>
    <property type="match status" value="1"/>
</dbReference>
<dbReference type="Pfam" id="PF13360">
    <property type="entry name" value="PQQ_2"/>
    <property type="match status" value="2"/>
</dbReference>
<comment type="caution">
    <text evidence="2">The sequence shown here is derived from an EMBL/GenBank/DDBJ whole genome shotgun (WGS) entry which is preliminary data.</text>
</comment>
<evidence type="ECO:0000313" key="2">
    <source>
        <dbReference type="EMBL" id="PSR30892.1"/>
    </source>
</evidence>
<dbReference type="SMART" id="SM00564">
    <property type="entry name" value="PQQ"/>
    <property type="match status" value="5"/>
</dbReference>
<dbReference type="InterPro" id="IPR002372">
    <property type="entry name" value="PQQ_rpt_dom"/>
</dbReference>
<dbReference type="Gene3D" id="2.130.10.10">
    <property type="entry name" value="YVTN repeat-like/Quinoprotein amine dehydrogenase"/>
    <property type="match status" value="1"/>
</dbReference>
<dbReference type="InterPro" id="IPR011047">
    <property type="entry name" value="Quinoprotein_ADH-like_sf"/>
</dbReference>
<proteinExistence type="predicted"/>